<evidence type="ECO:0000313" key="1">
    <source>
        <dbReference type="EMBL" id="SVE39084.1"/>
    </source>
</evidence>
<feature type="non-terminal residue" evidence="1">
    <location>
        <position position="237"/>
    </location>
</feature>
<feature type="non-terminal residue" evidence="1">
    <location>
        <position position="1"/>
    </location>
</feature>
<dbReference type="SUPFAM" id="SSF50985">
    <property type="entry name" value="RCC1/BLIP-II"/>
    <property type="match status" value="1"/>
</dbReference>
<evidence type="ECO:0008006" key="2">
    <source>
        <dbReference type="Google" id="ProtNLM"/>
    </source>
</evidence>
<dbReference type="AlphaFoldDB" id="A0A383D433"/>
<organism evidence="1">
    <name type="scientific">marine metagenome</name>
    <dbReference type="NCBI Taxonomy" id="408172"/>
    <lineage>
        <taxon>unclassified sequences</taxon>
        <taxon>metagenomes</taxon>
        <taxon>ecological metagenomes</taxon>
    </lineage>
</organism>
<dbReference type="InterPro" id="IPR009091">
    <property type="entry name" value="RCC1/BLIP-II"/>
</dbReference>
<reference evidence="1" key="1">
    <citation type="submission" date="2018-05" db="EMBL/GenBank/DDBJ databases">
        <authorList>
            <person name="Lanie J.A."/>
            <person name="Ng W.-L."/>
            <person name="Kazmierczak K.M."/>
            <person name="Andrzejewski T.M."/>
            <person name="Davidsen T.M."/>
            <person name="Wayne K.J."/>
            <person name="Tettelin H."/>
            <person name="Glass J.I."/>
            <person name="Rusch D."/>
            <person name="Podicherti R."/>
            <person name="Tsui H.-C.T."/>
            <person name="Winkler M.E."/>
        </authorList>
    </citation>
    <scope>NUCLEOTIDE SEQUENCE</scope>
</reference>
<gene>
    <name evidence="1" type="ORF">METZ01_LOCUS491938</name>
</gene>
<name>A0A383D433_9ZZZZ</name>
<dbReference type="EMBL" id="UINC01214037">
    <property type="protein sequence ID" value="SVE39084.1"/>
    <property type="molecule type" value="Genomic_DNA"/>
</dbReference>
<dbReference type="Gene3D" id="2.130.10.30">
    <property type="entry name" value="Regulator of chromosome condensation 1/beta-lactamase-inhibitor protein II"/>
    <property type="match status" value="1"/>
</dbReference>
<dbReference type="Pfam" id="PF13540">
    <property type="entry name" value="RCC1_2"/>
    <property type="match status" value="1"/>
</dbReference>
<accession>A0A383D433</accession>
<protein>
    <recommendedName>
        <fullName evidence="2">SbsA Ig-like domain-containing protein</fullName>
    </recommendedName>
</protein>
<proteinExistence type="predicted"/>
<sequence length="237" mass="24487">AIASGTVTYTRTGGTADGNVHTVDLAGFERFPGTRSYAVLTNAPTLVDGSIYTIAFNGTDAAGNSATEVSVTGVTYDTTAADNTNGDGGTETDKSIISLTIDNTSIIDRVGKMMQLTATVSYTDGSTDNLTHSFDTYWYTSYPSAASVTVNSGGRGGGELTIKSTEVAIITAAHKNYGDTSYVSGREIVPVLATQVAVGEDHSCALLDNASVKCWGRNDYGTLGDGSTTNSLTPVTV</sequence>